<keyword evidence="2" id="KW-1185">Reference proteome</keyword>
<dbReference type="EnsemblMetazoa" id="SCAU013631-RA">
    <property type="protein sequence ID" value="SCAU013631-PA"/>
    <property type="gene ID" value="SCAU013631"/>
</dbReference>
<accession>A0A1I8Q3V4</accession>
<organism evidence="1 2">
    <name type="scientific">Stomoxys calcitrans</name>
    <name type="common">Stable fly</name>
    <name type="synonym">Conops calcitrans</name>
    <dbReference type="NCBI Taxonomy" id="35570"/>
    <lineage>
        <taxon>Eukaryota</taxon>
        <taxon>Metazoa</taxon>
        <taxon>Ecdysozoa</taxon>
        <taxon>Arthropoda</taxon>
        <taxon>Hexapoda</taxon>
        <taxon>Insecta</taxon>
        <taxon>Pterygota</taxon>
        <taxon>Neoptera</taxon>
        <taxon>Endopterygota</taxon>
        <taxon>Diptera</taxon>
        <taxon>Brachycera</taxon>
        <taxon>Muscomorpha</taxon>
        <taxon>Muscoidea</taxon>
        <taxon>Muscidae</taxon>
        <taxon>Stomoxys</taxon>
    </lineage>
</organism>
<dbReference type="Proteomes" id="UP000095300">
    <property type="component" value="Unassembled WGS sequence"/>
</dbReference>
<proteinExistence type="predicted"/>
<protein>
    <submittedName>
        <fullName evidence="1">Uncharacterized protein</fullName>
    </submittedName>
</protein>
<sequence length="27" mass="3149">MVICKVKTTGWLRVNTNMFPRKANALR</sequence>
<dbReference type="AlphaFoldDB" id="A0A1I8Q3V4"/>
<reference evidence="1" key="1">
    <citation type="submission" date="2020-05" db="UniProtKB">
        <authorList>
            <consortium name="EnsemblMetazoa"/>
        </authorList>
    </citation>
    <scope>IDENTIFICATION</scope>
    <source>
        <strain evidence="1">USDA</strain>
    </source>
</reference>
<evidence type="ECO:0000313" key="1">
    <source>
        <dbReference type="EnsemblMetazoa" id="SCAU013631-PA"/>
    </source>
</evidence>
<name>A0A1I8Q3V4_STOCA</name>
<dbReference type="VEuPathDB" id="VectorBase:SCAU013631"/>
<evidence type="ECO:0000313" key="2">
    <source>
        <dbReference type="Proteomes" id="UP000095300"/>
    </source>
</evidence>